<proteinExistence type="predicted"/>
<organism evidence="1 2">
    <name type="scientific">Sinisalibacter aestuarii</name>
    <dbReference type="NCBI Taxonomy" id="2949426"/>
    <lineage>
        <taxon>Bacteria</taxon>
        <taxon>Pseudomonadati</taxon>
        <taxon>Pseudomonadota</taxon>
        <taxon>Alphaproteobacteria</taxon>
        <taxon>Rhodobacterales</taxon>
        <taxon>Roseobacteraceae</taxon>
        <taxon>Sinisalibacter</taxon>
    </lineage>
</organism>
<reference evidence="1" key="1">
    <citation type="journal article" date="2023" name="Int. J. Syst. Evol. Microbiol.">
        <title>Sinisalibacter aestuarii sp. nov., isolated from estuarine sediment of the Arakawa River.</title>
        <authorList>
            <person name="Arafat S.T."/>
            <person name="Hirano S."/>
            <person name="Sato A."/>
            <person name="Takeuchi K."/>
            <person name="Yasuda T."/>
            <person name="Terahara T."/>
            <person name="Hamada M."/>
            <person name="Kobayashi T."/>
        </authorList>
    </citation>
    <scope>NUCLEOTIDE SEQUENCE</scope>
    <source>
        <strain evidence="1">B-399</strain>
    </source>
</reference>
<evidence type="ECO:0000313" key="1">
    <source>
        <dbReference type="EMBL" id="GKY86311.1"/>
    </source>
</evidence>
<evidence type="ECO:0000313" key="2">
    <source>
        <dbReference type="Proteomes" id="UP001144205"/>
    </source>
</evidence>
<sequence>MAEIDDMIAFALKALLSGSGDSRRALVRRMCERWPESPALSVVFALTSAAAMIEDNLVGTGGMSGAGPLAYRMAALVSADIYAVESLGKRPAKAHDLLHFWRRVDPAYLAP</sequence>
<comment type="caution">
    <text evidence="1">The sequence shown here is derived from an EMBL/GenBank/DDBJ whole genome shotgun (WGS) entry which is preliminary data.</text>
</comment>
<accession>A0ABQ5LMZ0</accession>
<keyword evidence="2" id="KW-1185">Reference proteome</keyword>
<protein>
    <submittedName>
        <fullName evidence="1">Uncharacterized protein</fullName>
    </submittedName>
</protein>
<dbReference type="EMBL" id="BROH01000001">
    <property type="protein sequence ID" value="GKY86311.1"/>
    <property type="molecule type" value="Genomic_DNA"/>
</dbReference>
<gene>
    <name evidence="1" type="ORF">STA1M1_01800</name>
</gene>
<dbReference type="Proteomes" id="UP001144205">
    <property type="component" value="Unassembled WGS sequence"/>
</dbReference>
<name>A0ABQ5LMZ0_9RHOB</name>
<dbReference type="RefSeq" id="WP_281840277.1">
    <property type="nucleotide sequence ID" value="NZ_BROH01000001.1"/>
</dbReference>